<organism evidence="1 2">
    <name type="scientific">Paenibacillus spiritus</name>
    <dbReference type="NCBI Taxonomy" id="2496557"/>
    <lineage>
        <taxon>Bacteria</taxon>
        <taxon>Bacillati</taxon>
        <taxon>Bacillota</taxon>
        <taxon>Bacilli</taxon>
        <taxon>Bacillales</taxon>
        <taxon>Paenibacillaceae</taxon>
        <taxon>Paenibacillus</taxon>
    </lineage>
</organism>
<dbReference type="InterPro" id="IPR050583">
    <property type="entry name" value="Mycobacterial_A85_antigen"/>
</dbReference>
<dbReference type="SUPFAM" id="SSF53474">
    <property type="entry name" value="alpha/beta-Hydrolases"/>
    <property type="match status" value="1"/>
</dbReference>
<accession>A0A5J5GM13</accession>
<evidence type="ECO:0000313" key="2">
    <source>
        <dbReference type="Proteomes" id="UP000367750"/>
    </source>
</evidence>
<evidence type="ECO:0000313" key="1">
    <source>
        <dbReference type="EMBL" id="KAA9008683.1"/>
    </source>
</evidence>
<dbReference type="InterPro" id="IPR000801">
    <property type="entry name" value="Esterase-like"/>
</dbReference>
<reference evidence="1 2" key="1">
    <citation type="submission" date="2019-09" db="EMBL/GenBank/DDBJ databases">
        <title>Bacillus ochoae sp. nov., Paenibacillus whitsoniae sp. nov., Paenibacillus spiritus sp. nov. Isolated from the Mars Exploration Rover during spacecraft assembly.</title>
        <authorList>
            <person name="Seuylemezian A."/>
            <person name="Vaishampayan P."/>
        </authorList>
    </citation>
    <scope>NUCLEOTIDE SEQUENCE [LARGE SCALE GENOMIC DNA]</scope>
    <source>
        <strain evidence="1 2">MER_111</strain>
    </source>
</reference>
<dbReference type="Pfam" id="PF00756">
    <property type="entry name" value="Esterase"/>
    <property type="match status" value="1"/>
</dbReference>
<proteinExistence type="predicted"/>
<dbReference type="GO" id="GO:0016747">
    <property type="term" value="F:acyltransferase activity, transferring groups other than amino-acyl groups"/>
    <property type="evidence" value="ECO:0007669"/>
    <property type="project" value="TreeGrafter"/>
</dbReference>
<protein>
    <submittedName>
        <fullName evidence="1">Esterase family protein</fullName>
    </submittedName>
</protein>
<gene>
    <name evidence="1" type="ORF">F4V43_00720</name>
</gene>
<comment type="caution">
    <text evidence="1">The sequence shown here is derived from an EMBL/GenBank/DDBJ whole genome shotgun (WGS) entry which is preliminary data.</text>
</comment>
<dbReference type="Gene3D" id="3.40.50.1820">
    <property type="entry name" value="alpha/beta hydrolase"/>
    <property type="match status" value="1"/>
</dbReference>
<dbReference type="OrthoDB" id="9777383at2"/>
<name>A0A5J5GM13_9BACL</name>
<keyword evidence="2" id="KW-1185">Reference proteome</keyword>
<dbReference type="EMBL" id="VYKK01000001">
    <property type="protein sequence ID" value="KAA9008683.1"/>
    <property type="molecule type" value="Genomic_DNA"/>
</dbReference>
<dbReference type="AlphaFoldDB" id="A0A5J5GM13"/>
<dbReference type="PANTHER" id="PTHR48098:SF1">
    <property type="entry name" value="DIACYLGLYCEROL ACYLTRANSFERASE_MYCOLYLTRANSFERASE AG85A"/>
    <property type="match status" value="1"/>
</dbReference>
<dbReference type="Proteomes" id="UP000367750">
    <property type="component" value="Unassembled WGS sequence"/>
</dbReference>
<dbReference type="RefSeq" id="WP_150456314.1">
    <property type="nucleotide sequence ID" value="NZ_VYKK01000001.1"/>
</dbReference>
<sequence length="261" mass="29452">MDDAKLIPMRTAPLGFDKEREGITRGVIQRIEYPSSTVGGVRKTTVYTPPGYSDHSACSVLYLLHGIGGDEEEWSTFGSLRVILDNLYADQTIHPMIVVCPNCRAMPDDRAQGDLFEADKLEAFERFEYDLLQDLIPYIEENFTVLSDRRHRAIAGLSMGGGQALNIGLSHLDRFAWVGAFSPAPNARLPEMLVPDPQKAAEELDLLWISCGNQDKLKGVSDRMHAYLSQHKVPHIWLEEEGDHDWPVWKNGLYQLAKRIF</sequence>
<dbReference type="PANTHER" id="PTHR48098">
    <property type="entry name" value="ENTEROCHELIN ESTERASE-RELATED"/>
    <property type="match status" value="1"/>
</dbReference>
<dbReference type="InterPro" id="IPR029058">
    <property type="entry name" value="AB_hydrolase_fold"/>
</dbReference>